<comment type="caution">
    <text evidence="2">The sequence shown here is derived from an EMBL/GenBank/DDBJ whole genome shotgun (WGS) entry which is preliminary data.</text>
</comment>
<dbReference type="EMBL" id="BOMV01000013">
    <property type="protein sequence ID" value="GIE94463.1"/>
    <property type="molecule type" value="Genomic_DNA"/>
</dbReference>
<feature type="transmembrane region" description="Helical" evidence="1">
    <location>
        <begin position="28"/>
        <end position="49"/>
    </location>
</feature>
<name>A0A919MT78_9ACTN</name>
<feature type="transmembrane region" description="Helical" evidence="1">
    <location>
        <begin position="150"/>
        <end position="167"/>
    </location>
</feature>
<protein>
    <recommendedName>
        <fullName evidence="4">DUF5317 domain-containing protein</fullName>
    </recommendedName>
</protein>
<accession>A0A919MT78</accession>
<dbReference type="Proteomes" id="UP000636960">
    <property type="component" value="Unassembled WGS sequence"/>
</dbReference>
<evidence type="ECO:0000256" key="1">
    <source>
        <dbReference type="SAM" id="Phobius"/>
    </source>
</evidence>
<keyword evidence="1" id="KW-0472">Membrane</keyword>
<organism evidence="2 3">
    <name type="scientific">Paractinoplanes rishiriensis</name>
    <dbReference type="NCBI Taxonomy" id="1050105"/>
    <lineage>
        <taxon>Bacteria</taxon>
        <taxon>Bacillati</taxon>
        <taxon>Actinomycetota</taxon>
        <taxon>Actinomycetes</taxon>
        <taxon>Micromonosporales</taxon>
        <taxon>Micromonosporaceae</taxon>
        <taxon>Paractinoplanes</taxon>
    </lineage>
</organism>
<proteinExistence type="predicted"/>
<evidence type="ECO:0008006" key="4">
    <source>
        <dbReference type="Google" id="ProtNLM"/>
    </source>
</evidence>
<evidence type="ECO:0000313" key="3">
    <source>
        <dbReference type="Proteomes" id="UP000636960"/>
    </source>
</evidence>
<sequence>MLTVYLCVGTLLVLAVLRAPLSRLATLRIRHVWLLWAALADQILVISVVPDADATALAVAHIASYVMAGAWVIANRHLPGVLLIGFGGGLNGLTISLNGGTLPASESALRAVGRATETGDFTNSGVLADPKLPWLGDVFATPAWLPGNNVFSVGDVVIWVGIVLFLWRTCKSAVRPLPRHADRPPAGYERRHGARGRTANRPAFRAVGTTGIA</sequence>
<gene>
    <name evidence="2" type="ORF">Ari01nite_19280</name>
</gene>
<dbReference type="Pfam" id="PF17248">
    <property type="entry name" value="DUF5317"/>
    <property type="match status" value="1"/>
</dbReference>
<feature type="transmembrane region" description="Helical" evidence="1">
    <location>
        <begin position="56"/>
        <end position="74"/>
    </location>
</feature>
<evidence type="ECO:0000313" key="2">
    <source>
        <dbReference type="EMBL" id="GIE94463.1"/>
    </source>
</evidence>
<reference evidence="2" key="1">
    <citation type="submission" date="2021-01" db="EMBL/GenBank/DDBJ databases">
        <title>Whole genome shotgun sequence of Actinoplanes rishiriensis NBRC 108556.</title>
        <authorList>
            <person name="Komaki H."/>
            <person name="Tamura T."/>
        </authorList>
    </citation>
    <scope>NUCLEOTIDE SEQUENCE</scope>
    <source>
        <strain evidence="2">NBRC 108556</strain>
    </source>
</reference>
<keyword evidence="1" id="KW-0812">Transmembrane</keyword>
<dbReference type="RefSeq" id="WP_203780772.1">
    <property type="nucleotide sequence ID" value="NZ_BOMV01000013.1"/>
</dbReference>
<dbReference type="InterPro" id="IPR035168">
    <property type="entry name" value="DUF5317"/>
</dbReference>
<keyword evidence="3" id="KW-1185">Reference proteome</keyword>
<keyword evidence="1" id="KW-1133">Transmembrane helix</keyword>
<dbReference type="AlphaFoldDB" id="A0A919MT78"/>